<dbReference type="AlphaFoldDB" id="A0A0D9Y2Y2"/>
<name>A0A0D9Y2Y2_9ORYZ</name>
<dbReference type="EnsemblPlants" id="OGLUM01G02600.2">
    <property type="protein sequence ID" value="OGLUM01G02600.2"/>
    <property type="gene ID" value="OGLUM01G02600"/>
</dbReference>
<dbReference type="HOGENOM" id="CLU_2744095_0_0_1"/>
<evidence type="ECO:0000313" key="1">
    <source>
        <dbReference type="EnsemblPlants" id="OGLUM01G02600.2"/>
    </source>
</evidence>
<reference evidence="1" key="3">
    <citation type="submission" date="2018-05" db="EMBL/GenBank/DDBJ databases">
        <title>OgluRS3 (Oryza glumaepatula Reference Sequence Version 3).</title>
        <authorList>
            <person name="Zhang J."/>
            <person name="Kudrna D."/>
            <person name="Lee S."/>
            <person name="Talag J."/>
            <person name="Welchert J."/>
            <person name="Wing R.A."/>
        </authorList>
    </citation>
    <scope>NUCLEOTIDE SEQUENCE [LARGE SCALE GENOMIC DNA]</scope>
</reference>
<keyword evidence="2" id="KW-1185">Reference proteome</keyword>
<sequence length="71" mass="7408">MPSECAAETGQVNSTGVAAMRSCPGKGTAVNAYTFHERKPEPEEITAKRFFAGADGAMRMDGQGLDAMAPS</sequence>
<protein>
    <submittedName>
        <fullName evidence="1">Uncharacterized protein</fullName>
    </submittedName>
</protein>
<organism evidence="1">
    <name type="scientific">Oryza glumipatula</name>
    <dbReference type="NCBI Taxonomy" id="40148"/>
    <lineage>
        <taxon>Eukaryota</taxon>
        <taxon>Viridiplantae</taxon>
        <taxon>Streptophyta</taxon>
        <taxon>Embryophyta</taxon>
        <taxon>Tracheophyta</taxon>
        <taxon>Spermatophyta</taxon>
        <taxon>Magnoliopsida</taxon>
        <taxon>Liliopsida</taxon>
        <taxon>Poales</taxon>
        <taxon>Poaceae</taxon>
        <taxon>BOP clade</taxon>
        <taxon>Oryzoideae</taxon>
        <taxon>Oryzeae</taxon>
        <taxon>Oryzinae</taxon>
        <taxon>Oryza</taxon>
    </lineage>
</organism>
<reference evidence="1" key="2">
    <citation type="submission" date="2015-04" db="UniProtKB">
        <authorList>
            <consortium name="EnsemblPlants"/>
        </authorList>
    </citation>
    <scope>IDENTIFICATION</scope>
</reference>
<reference evidence="1" key="1">
    <citation type="submission" date="2013-08" db="EMBL/GenBank/DDBJ databases">
        <title>Oryza genome evolution.</title>
        <authorList>
            <person name="Wing R.A."/>
            <person name="Panaud O."/>
            <person name="Oliveira A.C."/>
        </authorList>
    </citation>
    <scope>NUCLEOTIDE SEQUENCE</scope>
</reference>
<accession>A0A0D9Y2Y2</accession>
<dbReference type="Gramene" id="OGLUM01G02600.2">
    <property type="protein sequence ID" value="OGLUM01G02600.2"/>
    <property type="gene ID" value="OGLUM01G02600"/>
</dbReference>
<proteinExistence type="predicted"/>
<dbReference type="Proteomes" id="UP000026961">
    <property type="component" value="Chromosome 1"/>
</dbReference>
<evidence type="ECO:0000313" key="2">
    <source>
        <dbReference type="Proteomes" id="UP000026961"/>
    </source>
</evidence>